<comment type="caution">
    <text evidence="2">The sequence shown here is derived from an EMBL/GenBank/DDBJ whole genome shotgun (WGS) entry which is preliminary data.</text>
</comment>
<sequence length="70" mass="8028">MSVRGCCVMDIEASSSFSSISPLVFDEDNYQVWAVRMEAYMKALDIWEAVEEDYEIPDFPNNPTMAQIKL</sequence>
<accession>A0ABR0N404</accession>
<reference evidence="2 3" key="1">
    <citation type="submission" date="2023-03" db="EMBL/GenBank/DDBJ databases">
        <title>WGS of Gossypium arboreum.</title>
        <authorList>
            <person name="Yu D."/>
        </authorList>
    </citation>
    <scope>NUCLEOTIDE SEQUENCE [LARGE SCALE GENOMIC DNA]</scope>
    <source>
        <tissue evidence="2">Leaf</tissue>
    </source>
</reference>
<organism evidence="2 3">
    <name type="scientific">Gossypium arboreum</name>
    <name type="common">Tree cotton</name>
    <name type="synonym">Gossypium nanking</name>
    <dbReference type="NCBI Taxonomy" id="29729"/>
    <lineage>
        <taxon>Eukaryota</taxon>
        <taxon>Viridiplantae</taxon>
        <taxon>Streptophyta</taxon>
        <taxon>Embryophyta</taxon>
        <taxon>Tracheophyta</taxon>
        <taxon>Spermatophyta</taxon>
        <taxon>Magnoliopsida</taxon>
        <taxon>eudicotyledons</taxon>
        <taxon>Gunneridae</taxon>
        <taxon>Pentapetalae</taxon>
        <taxon>rosids</taxon>
        <taxon>malvids</taxon>
        <taxon>Malvales</taxon>
        <taxon>Malvaceae</taxon>
        <taxon>Malvoideae</taxon>
        <taxon>Gossypium</taxon>
    </lineage>
</organism>
<gene>
    <name evidence="2" type="ORF">PVK06_039858</name>
</gene>
<name>A0ABR0N404_GOSAR</name>
<dbReference type="PANTHER" id="PTHR35317">
    <property type="entry name" value="OS04G0629600 PROTEIN"/>
    <property type="match status" value="1"/>
</dbReference>
<dbReference type="Proteomes" id="UP001358586">
    <property type="component" value="Chromosome 11"/>
</dbReference>
<dbReference type="InterPro" id="IPR025314">
    <property type="entry name" value="DUF4219"/>
</dbReference>
<evidence type="ECO:0000259" key="1">
    <source>
        <dbReference type="Pfam" id="PF13961"/>
    </source>
</evidence>
<protein>
    <recommendedName>
        <fullName evidence="1">DUF4219 domain-containing protein</fullName>
    </recommendedName>
</protein>
<keyword evidence="3" id="KW-1185">Reference proteome</keyword>
<dbReference type="PANTHER" id="PTHR35317:SF11">
    <property type="entry name" value="CCHC-TYPE DOMAIN-CONTAINING PROTEIN"/>
    <property type="match status" value="1"/>
</dbReference>
<proteinExistence type="predicted"/>
<dbReference type="EMBL" id="JARKNE010000011">
    <property type="protein sequence ID" value="KAK5785289.1"/>
    <property type="molecule type" value="Genomic_DNA"/>
</dbReference>
<evidence type="ECO:0000313" key="2">
    <source>
        <dbReference type="EMBL" id="KAK5785289.1"/>
    </source>
</evidence>
<feature type="domain" description="DUF4219" evidence="1">
    <location>
        <begin position="25"/>
        <end position="51"/>
    </location>
</feature>
<dbReference type="Pfam" id="PF13961">
    <property type="entry name" value="DUF4219"/>
    <property type="match status" value="1"/>
</dbReference>
<evidence type="ECO:0000313" key="3">
    <source>
        <dbReference type="Proteomes" id="UP001358586"/>
    </source>
</evidence>